<feature type="compositionally biased region" description="Basic and acidic residues" evidence="4">
    <location>
        <begin position="319"/>
        <end position="329"/>
    </location>
</feature>
<name>A0AAN8JVI2_PATCE</name>
<dbReference type="GO" id="GO:0005929">
    <property type="term" value="C:cilium"/>
    <property type="evidence" value="ECO:0007669"/>
    <property type="project" value="TreeGrafter"/>
</dbReference>
<evidence type="ECO:0000256" key="3">
    <source>
        <dbReference type="SAM" id="Coils"/>
    </source>
</evidence>
<evidence type="ECO:0000256" key="2">
    <source>
        <dbReference type="ARBA" id="ARBA00023054"/>
    </source>
</evidence>
<gene>
    <name evidence="5" type="ORF">SNE40_010617</name>
</gene>
<dbReference type="PANTHER" id="PTHR21501">
    <property type="entry name" value="PROTEIN FAM-161"/>
    <property type="match status" value="1"/>
</dbReference>
<feature type="region of interest" description="Disordered" evidence="4">
    <location>
        <begin position="744"/>
        <end position="807"/>
    </location>
</feature>
<evidence type="ECO:0000256" key="4">
    <source>
        <dbReference type="SAM" id="MobiDB-lite"/>
    </source>
</evidence>
<evidence type="ECO:0000313" key="6">
    <source>
        <dbReference type="Proteomes" id="UP001347796"/>
    </source>
</evidence>
<feature type="compositionally biased region" description="Basic and acidic residues" evidence="4">
    <location>
        <begin position="777"/>
        <end position="807"/>
    </location>
</feature>
<dbReference type="GO" id="GO:0005856">
    <property type="term" value="C:cytoskeleton"/>
    <property type="evidence" value="ECO:0007669"/>
    <property type="project" value="UniProtKB-ARBA"/>
</dbReference>
<feature type="coiled-coil region" evidence="3">
    <location>
        <begin position="91"/>
        <end position="121"/>
    </location>
</feature>
<dbReference type="Proteomes" id="UP001347796">
    <property type="component" value="Unassembled WGS sequence"/>
</dbReference>
<dbReference type="Pfam" id="PF10595">
    <property type="entry name" value="FAM161A_B"/>
    <property type="match status" value="1"/>
</dbReference>
<feature type="coiled-coil region" evidence="3">
    <location>
        <begin position="344"/>
        <end position="413"/>
    </location>
</feature>
<dbReference type="InterPro" id="IPR051655">
    <property type="entry name" value="FAM161"/>
</dbReference>
<feature type="compositionally biased region" description="Basic and acidic residues" evidence="4">
    <location>
        <begin position="234"/>
        <end position="246"/>
    </location>
</feature>
<feature type="compositionally biased region" description="Polar residues" evidence="4">
    <location>
        <begin position="745"/>
        <end position="755"/>
    </location>
</feature>
<feature type="region of interest" description="Disordered" evidence="4">
    <location>
        <begin position="306"/>
        <end position="329"/>
    </location>
</feature>
<keyword evidence="6" id="KW-1185">Reference proteome</keyword>
<protein>
    <submittedName>
        <fullName evidence="5">Uncharacterized protein</fullName>
    </submittedName>
</protein>
<organism evidence="5 6">
    <name type="scientific">Patella caerulea</name>
    <name type="common">Rayed Mediterranean limpet</name>
    <dbReference type="NCBI Taxonomy" id="87958"/>
    <lineage>
        <taxon>Eukaryota</taxon>
        <taxon>Metazoa</taxon>
        <taxon>Spiralia</taxon>
        <taxon>Lophotrochozoa</taxon>
        <taxon>Mollusca</taxon>
        <taxon>Gastropoda</taxon>
        <taxon>Patellogastropoda</taxon>
        <taxon>Patelloidea</taxon>
        <taxon>Patellidae</taxon>
        <taxon>Patella</taxon>
    </lineage>
</organism>
<dbReference type="GO" id="GO:0044782">
    <property type="term" value="P:cilium organization"/>
    <property type="evidence" value="ECO:0007669"/>
    <property type="project" value="TreeGrafter"/>
</dbReference>
<dbReference type="AlphaFoldDB" id="A0AAN8JVI2"/>
<sequence>MATMATGHALSVLANNSIKNPIEVRSGKIASLPRQEYYGHQDHGDIFYDHESRVKMTVNSNGDTEYTSVPVFPPKDLQQLTSQNLSDDEFYERLSKMKEHQRETLEKCEKLYLEKKALEEKYAGHYGIGDNNYTAFMNEDIDIDTGTRLVNGALIRQDHKYGINDYSPTKTYDNICDMSSKPPIAPSPARPPSRQGKRPSPPAYPVSKETKNKTYSFGERPRSAPYPFSVVRSRSLDGDNDRRYSDVETDDEELDNEEIKYITDCQLEENQIDPDTLIRNQEVITPSKLELQRIESMWDNFAINDYMPRQRPSSAPSTRRQESQKKASEWRHKLTIPQPFSMTLRDESKEKKQSATEIQVMQERLQKEQEEELECQKKFKARPVPAHVYLPLYDEINEKNEAKRRYMREYSKELLKSQEKPFNFLKREQQKLNHRRNSEPNTRSRSASFKRFKAKPVPSFVYEDTVPRKLKEEEEYRKLRMCMRSEELLKEASLPPSMAAREKSKQQRIQEMKRQAKARKQFKPKIHRHIPDYDGMYQKFQREMNRKKSIREPTVVEPFRLETNRIQPSTDKILRDIARDEEVLTENRWPYRTPRGRVTTPRGMYKTFSASMDSIPAKMTRATDTRNSTIRQSLERWNEEEKRQIEADRRRRIRENKLRQSIKEKTGNIDKNHTNKNIKARLRSFKEDERLREEQYQAEMEAMKEKVEQQPMLFERQRQTSAKNKVNKKFTNTLRSVGLDEDFVNSRSSAPSSIHGNRDYDDDYEEEEDVDATYVKSSERHSDRYSDRHSDRQSDHHSDRHSDYEED</sequence>
<keyword evidence="2 3" id="KW-0175">Coiled coil</keyword>
<feature type="compositionally biased region" description="Acidic residues" evidence="4">
    <location>
        <begin position="760"/>
        <end position="771"/>
    </location>
</feature>
<comment type="similarity">
    <text evidence="1">Belongs to the FAM161 family.</text>
</comment>
<evidence type="ECO:0000313" key="5">
    <source>
        <dbReference type="EMBL" id="KAK6183069.1"/>
    </source>
</evidence>
<reference evidence="5 6" key="1">
    <citation type="submission" date="2024-01" db="EMBL/GenBank/DDBJ databases">
        <title>The genome of the rayed Mediterranean limpet Patella caerulea (Linnaeus, 1758).</title>
        <authorList>
            <person name="Anh-Thu Weber A."/>
            <person name="Halstead-Nussloch G."/>
        </authorList>
    </citation>
    <scope>NUCLEOTIDE SEQUENCE [LARGE SCALE GENOMIC DNA]</scope>
    <source>
        <strain evidence="5">AATW-2023a</strain>
        <tissue evidence="5">Whole specimen</tissue>
    </source>
</reference>
<dbReference type="PANTHER" id="PTHR21501:SF1">
    <property type="entry name" value="PROTEIN FAM-161"/>
    <property type="match status" value="1"/>
</dbReference>
<feature type="region of interest" description="Disordered" evidence="4">
    <location>
        <begin position="174"/>
        <end position="254"/>
    </location>
</feature>
<proteinExistence type="inferred from homology"/>
<dbReference type="EMBL" id="JAZGQO010000007">
    <property type="protein sequence ID" value="KAK6183069.1"/>
    <property type="molecule type" value="Genomic_DNA"/>
</dbReference>
<dbReference type="InterPro" id="IPR019579">
    <property type="entry name" value="FAM161A/B"/>
</dbReference>
<feature type="region of interest" description="Disordered" evidence="4">
    <location>
        <begin position="429"/>
        <end position="448"/>
    </location>
</feature>
<accession>A0AAN8JVI2</accession>
<comment type="caution">
    <text evidence="5">The sequence shown here is derived from an EMBL/GenBank/DDBJ whole genome shotgun (WGS) entry which is preliminary data.</text>
</comment>
<evidence type="ECO:0000256" key="1">
    <source>
        <dbReference type="ARBA" id="ARBA00006663"/>
    </source>
</evidence>